<keyword evidence="8" id="KW-0732">Signal</keyword>
<evidence type="ECO:0000256" key="7">
    <source>
        <dbReference type="ARBA" id="ARBA00023049"/>
    </source>
</evidence>
<sequence length="693" mass="76372">MSLLNTPIRKVSTGRGAVSALALIIGLAAAPAMAQQAAATSENGETIVVTGQAKIGEYGLDLTARDLTADPGTDFERYASGAWIDRTEIPGDRPSVGSFYNLREAVQEEVKGLITGAPAGTQYGALYTSYMDERAIERVGLAPLKRDLAEVRGISDKSEFARFMGGTYDSFGITLFGGSPYADTDDPTMNVMWLGQSGLGLPQKDYYFKDDYAKQRGAYMDYIERTFRMLGVSNPRESASRVMTFETYVAELSWNADDQRDIAKINNPMSTAQLKTYAPGFDWAAFFGGYGVPDQQRMIVNENTAIRALAGLYDATDLETLKLWQQFHVAHQAAPYLNKAMVDSRFAFTSTLSGVSEQRARWKRAVDTVDSSLGEVVGEAYVAEYFPPVAKAKMNDLVKNVKLAMADRIRGSEWMSAKTQDAALEKLTRMDVMVGYPDEWRDYSSLAMTPASLYENAVNATKFNADYQMSFLGKPVDRKLWGMNPQTVNAYNGGLENKMVFPAGILQAPFFDPNADAAVNYGAIGVVIGHEISHGFDDQGRKIDADGAVRDWWTAQDAERFEAEAAKFGAQYAAFEVVPGSFINPDLTMGENIADLAGVLVAYDAYKKSLGGREAPVIDGLTGDQRFFLAYAQVWRSKAREDSLRNQVTTDPHSPARYRTIAPLRNVDAWYEAFGVTRDDPMYIAPADRARIW</sequence>
<protein>
    <submittedName>
        <fullName evidence="11">M13 family metallopeptidase</fullName>
    </submittedName>
</protein>
<dbReference type="PRINTS" id="PR00786">
    <property type="entry name" value="NEPRILYSIN"/>
</dbReference>
<keyword evidence="5" id="KW-0378">Hydrolase</keyword>
<dbReference type="InterPro" id="IPR024079">
    <property type="entry name" value="MetalloPept_cat_dom_sf"/>
</dbReference>
<organism evidence="11 12">
    <name type="scientific">Qipengyuania marisflavi</name>
    <dbReference type="NCBI Taxonomy" id="2486356"/>
    <lineage>
        <taxon>Bacteria</taxon>
        <taxon>Pseudomonadati</taxon>
        <taxon>Pseudomonadota</taxon>
        <taxon>Alphaproteobacteria</taxon>
        <taxon>Sphingomonadales</taxon>
        <taxon>Erythrobacteraceae</taxon>
        <taxon>Qipengyuania</taxon>
    </lineage>
</organism>
<dbReference type="AlphaFoldDB" id="A0A5S3P9S5"/>
<dbReference type="RefSeq" id="WP_138615790.1">
    <property type="nucleotide sequence ID" value="NZ_VCAO01000001.1"/>
</dbReference>
<keyword evidence="7" id="KW-0482">Metalloprotease</keyword>
<keyword evidence="3" id="KW-0645">Protease</keyword>
<keyword evidence="12" id="KW-1185">Reference proteome</keyword>
<name>A0A5S3P9S5_9SPHN</name>
<dbReference type="GO" id="GO:0005886">
    <property type="term" value="C:plasma membrane"/>
    <property type="evidence" value="ECO:0007669"/>
    <property type="project" value="TreeGrafter"/>
</dbReference>
<dbReference type="GO" id="GO:0004222">
    <property type="term" value="F:metalloendopeptidase activity"/>
    <property type="evidence" value="ECO:0007669"/>
    <property type="project" value="InterPro"/>
</dbReference>
<evidence type="ECO:0000256" key="8">
    <source>
        <dbReference type="SAM" id="SignalP"/>
    </source>
</evidence>
<dbReference type="SUPFAM" id="SSF55486">
    <property type="entry name" value="Metalloproteases ('zincins'), catalytic domain"/>
    <property type="match status" value="1"/>
</dbReference>
<dbReference type="Proteomes" id="UP000309668">
    <property type="component" value="Unassembled WGS sequence"/>
</dbReference>
<keyword evidence="6" id="KW-0862">Zinc</keyword>
<feature type="chain" id="PRO_5024332355" evidence="8">
    <location>
        <begin position="35"/>
        <end position="693"/>
    </location>
</feature>
<evidence type="ECO:0000313" key="11">
    <source>
        <dbReference type="EMBL" id="TMM50198.1"/>
    </source>
</evidence>
<comment type="similarity">
    <text evidence="2">Belongs to the peptidase M13 family.</text>
</comment>
<feature type="domain" description="Peptidase M13 C-terminal" evidence="9">
    <location>
        <begin position="489"/>
        <end position="688"/>
    </location>
</feature>
<comment type="cofactor">
    <cofactor evidence="1">
        <name>Zn(2+)</name>
        <dbReference type="ChEBI" id="CHEBI:29105"/>
    </cofactor>
</comment>
<gene>
    <name evidence="11" type="ORF">FEV51_03145</name>
</gene>
<keyword evidence="4" id="KW-0479">Metal-binding</keyword>
<evidence type="ECO:0000259" key="10">
    <source>
        <dbReference type="Pfam" id="PF05649"/>
    </source>
</evidence>
<reference evidence="11 12" key="1">
    <citation type="submission" date="2019-05" db="EMBL/GenBank/DDBJ databases">
        <title>Erythrobacter marisflavi sp. nov., isolated from isolated from water of an estuary environment.</title>
        <authorList>
            <person name="Yoon J.-H."/>
        </authorList>
    </citation>
    <scope>NUCLEOTIDE SEQUENCE [LARGE SCALE GENOMIC DNA]</scope>
    <source>
        <strain evidence="11 12">KEM-5</strain>
    </source>
</reference>
<evidence type="ECO:0000256" key="4">
    <source>
        <dbReference type="ARBA" id="ARBA00022723"/>
    </source>
</evidence>
<dbReference type="OrthoDB" id="9775677at2"/>
<dbReference type="InterPro" id="IPR042089">
    <property type="entry name" value="Peptidase_M13_dom_2"/>
</dbReference>
<dbReference type="PROSITE" id="PS51885">
    <property type="entry name" value="NEPRILYSIN"/>
    <property type="match status" value="1"/>
</dbReference>
<proteinExistence type="inferred from homology"/>
<dbReference type="GO" id="GO:0046872">
    <property type="term" value="F:metal ion binding"/>
    <property type="evidence" value="ECO:0007669"/>
    <property type="project" value="UniProtKB-KW"/>
</dbReference>
<comment type="caution">
    <text evidence="11">The sequence shown here is derived from an EMBL/GenBank/DDBJ whole genome shotgun (WGS) entry which is preliminary data.</text>
</comment>
<feature type="signal peptide" evidence="8">
    <location>
        <begin position="1"/>
        <end position="34"/>
    </location>
</feature>
<dbReference type="CDD" id="cd08662">
    <property type="entry name" value="M13"/>
    <property type="match status" value="1"/>
</dbReference>
<dbReference type="Gene3D" id="3.40.390.10">
    <property type="entry name" value="Collagenase (Catalytic Domain)"/>
    <property type="match status" value="1"/>
</dbReference>
<accession>A0A5S3P9S5</accession>
<dbReference type="EMBL" id="VCAO01000001">
    <property type="protein sequence ID" value="TMM50198.1"/>
    <property type="molecule type" value="Genomic_DNA"/>
</dbReference>
<dbReference type="Pfam" id="PF05649">
    <property type="entry name" value="Peptidase_M13_N"/>
    <property type="match status" value="1"/>
</dbReference>
<dbReference type="Gene3D" id="1.10.1380.10">
    <property type="entry name" value="Neutral endopeptidase , domain2"/>
    <property type="match status" value="1"/>
</dbReference>
<dbReference type="InterPro" id="IPR000718">
    <property type="entry name" value="Peptidase_M13"/>
</dbReference>
<dbReference type="InterPro" id="IPR018497">
    <property type="entry name" value="Peptidase_M13_C"/>
</dbReference>
<evidence type="ECO:0000256" key="5">
    <source>
        <dbReference type="ARBA" id="ARBA00022801"/>
    </source>
</evidence>
<evidence type="ECO:0000256" key="2">
    <source>
        <dbReference type="ARBA" id="ARBA00007357"/>
    </source>
</evidence>
<dbReference type="PANTHER" id="PTHR11733:SF167">
    <property type="entry name" value="FI17812P1-RELATED"/>
    <property type="match status" value="1"/>
</dbReference>
<dbReference type="PANTHER" id="PTHR11733">
    <property type="entry name" value="ZINC METALLOPROTEASE FAMILY M13 NEPRILYSIN-RELATED"/>
    <property type="match status" value="1"/>
</dbReference>
<evidence type="ECO:0000259" key="9">
    <source>
        <dbReference type="Pfam" id="PF01431"/>
    </source>
</evidence>
<feature type="domain" description="Peptidase M13 N-terminal" evidence="10">
    <location>
        <begin position="71"/>
        <end position="437"/>
    </location>
</feature>
<evidence type="ECO:0000256" key="3">
    <source>
        <dbReference type="ARBA" id="ARBA00022670"/>
    </source>
</evidence>
<dbReference type="GO" id="GO:0016485">
    <property type="term" value="P:protein processing"/>
    <property type="evidence" value="ECO:0007669"/>
    <property type="project" value="TreeGrafter"/>
</dbReference>
<dbReference type="InterPro" id="IPR008753">
    <property type="entry name" value="Peptidase_M13_N"/>
</dbReference>
<dbReference type="InterPro" id="IPR010916">
    <property type="entry name" value="TonB_box_CS"/>
</dbReference>
<dbReference type="Pfam" id="PF01431">
    <property type="entry name" value="Peptidase_M13"/>
    <property type="match status" value="1"/>
</dbReference>
<evidence type="ECO:0000256" key="6">
    <source>
        <dbReference type="ARBA" id="ARBA00022833"/>
    </source>
</evidence>
<evidence type="ECO:0000256" key="1">
    <source>
        <dbReference type="ARBA" id="ARBA00001947"/>
    </source>
</evidence>
<evidence type="ECO:0000313" key="12">
    <source>
        <dbReference type="Proteomes" id="UP000309668"/>
    </source>
</evidence>
<dbReference type="PROSITE" id="PS00430">
    <property type="entry name" value="TONB_DEPENDENT_REC_1"/>
    <property type="match status" value="1"/>
</dbReference>